<dbReference type="GO" id="GO:0005737">
    <property type="term" value="C:cytoplasm"/>
    <property type="evidence" value="ECO:0007669"/>
    <property type="project" value="UniProtKB-SubCell"/>
</dbReference>
<accession>A0A672KLD2</accession>
<evidence type="ECO:0000256" key="1">
    <source>
        <dbReference type="ARBA" id="ARBA00004496"/>
    </source>
</evidence>
<keyword evidence="2" id="KW-0963">Cytoplasm</keyword>
<reference evidence="5" key="1">
    <citation type="submission" date="2025-08" db="UniProtKB">
        <authorList>
            <consortium name="Ensembl"/>
        </authorList>
    </citation>
    <scope>IDENTIFICATION</scope>
</reference>
<protein>
    <recommendedName>
        <fullName evidence="4">PH domain-containing protein</fullName>
    </recommendedName>
</protein>
<proteinExistence type="predicted"/>
<dbReference type="InterPro" id="IPR001849">
    <property type="entry name" value="PH_domain"/>
</dbReference>
<dbReference type="InParanoid" id="A0A672KLD2"/>
<dbReference type="OMA" id="RINMCIL"/>
<dbReference type="SMART" id="SM00233">
    <property type="entry name" value="PH"/>
    <property type="match status" value="1"/>
</dbReference>
<keyword evidence="3" id="KW-0597">Phosphoprotein</keyword>
<dbReference type="SUPFAM" id="SSF50729">
    <property type="entry name" value="PH domain-like"/>
    <property type="match status" value="1"/>
</dbReference>
<reference evidence="5" key="2">
    <citation type="submission" date="2025-09" db="UniProtKB">
        <authorList>
            <consortium name="Ensembl"/>
        </authorList>
    </citation>
    <scope>IDENTIFICATION</scope>
</reference>
<dbReference type="InterPro" id="IPR040392">
    <property type="entry name" value="PKHA4-7_PH"/>
</dbReference>
<dbReference type="AlphaFoldDB" id="A0A672KLD2"/>
<feature type="domain" description="PH" evidence="4">
    <location>
        <begin position="39"/>
        <end position="151"/>
    </location>
</feature>
<dbReference type="Gene3D" id="2.30.29.30">
    <property type="entry name" value="Pleckstrin-homology domain (PH domain)/Phosphotyrosine-binding domain (PTB)"/>
    <property type="match status" value="1"/>
</dbReference>
<dbReference type="CDD" id="cd13248">
    <property type="entry name" value="PH_PEPP1_2_3"/>
    <property type="match status" value="1"/>
</dbReference>
<evidence type="ECO:0000313" key="5">
    <source>
        <dbReference type="Ensembl" id="ENSSGRP00000011290.1"/>
    </source>
</evidence>
<dbReference type="PROSITE" id="PS50003">
    <property type="entry name" value="PH_DOMAIN"/>
    <property type="match status" value="1"/>
</dbReference>
<name>A0A672KLD2_SINGR</name>
<dbReference type="GO" id="GO:0016020">
    <property type="term" value="C:membrane"/>
    <property type="evidence" value="ECO:0007669"/>
    <property type="project" value="UniProtKB-ARBA"/>
</dbReference>
<evidence type="ECO:0000259" key="4">
    <source>
        <dbReference type="PROSITE" id="PS50003"/>
    </source>
</evidence>
<dbReference type="Proteomes" id="UP000472262">
    <property type="component" value="Unassembled WGS sequence"/>
</dbReference>
<sequence length="160" mass="18906">MTTYFKPIDKSAIIHVQCHEKVQEFGKRCQAAKRDPNCPVVIRGWLYKRDSTGLKLWKRRWFVLSNYCLYYYKDSREESVLGSIPLPSYRILYCSPRECRNRKYAFKVRANVLWISLNLNVVHQGMRPYIMSAETQEDMLGWVRALSQSASMEADDIINR</sequence>
<evidence type="ECO:0000256" key="3">
    <source>
        <dbReference type="ARBA" id="ARBA00022553"/>
    </source>
</evidence>
<dbReference type="Pfam" id="PF00169">
    <property type="entry name" value="PH"/>
    <property type="match status" value="1"/>
</dbReference>
<dbReference type="Ensembl" id="ENSSGRT00000012246.1">
    <property type="protein sequence ID" value="ENSSGRP00000011290.1"/>
    <property type="gene ID" value="ENSSGRG00000007372.1"/>
</dbReference>
<evidence type="ECO:0000313" key="6">
    <source>
        <dbReference type="Proteomes" id="UP000472262"/>
    </source>
</evidence>
<organism evidence="5 6">
    <name type="scientific">Sinocyclocheilus grahami</name>
    <name type="common">Dianchi golden-line fish</name>
    <name type="synonym">Barbus grahami</name>
    <dbReference type="NCBI Taxonomy" id="75366"/>
    <lineage>
        <taxon>Eukaryota</taxon>
        <taxon>Metazoa</taxon>
        <taxon>Chordata</taxon>
        <taxon>Craniata</taxon>
        <taxon>Vertebrata</taxon>
        <taxon>Euteleostomi</taxon>
        <taxon>Actinopterygii</taxon>
        <taxon>Neopterygii</taxon>
        <taxon>Teleostei</taxon>
        <taxon>Ostariophysi</taxon>
        <taxon>Cypriniformes</taxon>
        <taxon>Cyprinidae</taxon>
        <taxon>Cyprininae</taxon>
        <taxon>Sinocyclocheilus</taxon>
    </lineage>
</organism>
<comment type="subcellular location">
    <subcellularLocation>
        <location evidence="1">Cytoplasm</location>
    </subcellularLocation>
</comment>
<dbReference type="PANTHER" id="PTHR12752:SF7">
    <property type="entry name" value="PLECKSTRIN HOMOLOGY DOMAIN-CONTAINING FAMILY A MEMBER 4"/>
    <property type="match status" value="1"/>
</dbReference>
<dbReference type="InterPro" id="IPR011993">
    <property type="entry name" value="PH-like_dom_sf"/>
</dbReference>
<dbReference type="FunFam" id="2.30.29.30:FF:000103">
    <property type="entry name" value="Pleckstrin homology domain-containing family A member 4"/>
    <property type="match status" value="1"/>
</dbReference>
<keyword evidence="6" id="KW-1185">Reference proteome</keyword>
<dbReference type="PANTHER" id="PTHR12752">
    <property type="entry name" value="PHOSPHOINOSITOL 3-PHOSPHATE-BINDING PROTEIN"/>
    <property type="match status" value="1"/>
</dbReference>
<evidence type="ECO:0000256" key="2">
    <source>
        <dbReference type="ARBA" id="ARBA00022490"/>
    </source>
</evidence>